<dbReference type="GO" id="GO:0022857">
    <property type="term" value="F:transmembrane transporter activity"/>
    <property type="evidence" value="ECO:0007669"/>
    <property type="project" value="InterPro"/>
</dbReference>
<organism evidence="10">
    <name type="scientific">uncultured Chromatiales bacterium HF0200_41F04</name>
    <dbReference type="NCBI Taxonomy" id="710740"/>
    <lineage>
        <taxon>Bacteria</taxon>
        <taxon>Pseudomonadati</taxon>
        <taxon>Pseudomonadota</taxon>
        <taxon>Gammaproteobacteria</taxon>
        <taxon>Chromatiales</taxon>
        <taxon>environmental samples</taxon>
    </lineage>
</organism>
<dbReference type="InterPro" id="IPR003400">
    <property type="entry name" value="ExbD"/>
</dbReference>
<comment type="subcellular location">
    <subcellularLocation>
        <location evidence="1">Cell membrane</location>
        <topology evidence="1">Single-pass membrane protein</topology>
    </subcellularLocation>
    <subcellularLocation>
        <location evidence="7">Cell membrane</location>
        <topology evidence="7">Single-pass type II membrane protein</topology>
    </subcellularLocation>
</comment>
<evidence type="ECO:0000256" key="6">
    <source>
        <dbReference type="ARBA" id="ARBA00023136"/>
    </source>
</evidence>
<dbReference type="EMBL" id="GU474885">
    <property type="protein sequence ID" value="ADI18251.1"/>
    <property type="molecule type" value="Genomic_DNA"/>
</dbReference>
<evidence type="ECO:0000256" key="2">
    <source>
        <dbReference type="ARBA" id="ARBA00005811"/>
    </source>
</evidence>
<keyword evidence="6 9" id="KW-0472">Membrane</keyword>
<evidence type="ECO:0000256" key="5">
    <source>
        <dbReference type="ARBA" id="ARBA00022989"/>
    </source>
</evidence>
<feature type="region of interest" description="Disordered" evidence="8">
    <location>
        <begin position="1"/>
        <end position="23"/>
    </location>
</feature>
<keyword evidence="7" id="KW-0813">Transport</keyword>
<proteinExistence type="inferred from homology"/>
<keyword evidence="4 7" id="KW-0812">Transmembrane</keyword>
<keyword evidence="7" id="KW-0653">Protein transport</keyword>
<evidence type="ECO:0000256" key="8">
    <source>
        <dbReference type="SAM" id="MobiDB-lite"/>
    </source>
</evidence>
<comment type="similarity">
    <text evidence="2 7">Belongs to the ExbD/TolR family.</text>
</comment>
<dbReference type="GO" id="GO:0005886">
    <property type="term" value="C:plasma membrane"/>
    <property type="evidence" value="ECO:0007669"/>
    <property type="project" value="UniProtKB-SubCell"/>
</dbReference>
<dbReference type="AlphaFoldDB" id="E0XV10"/>
<dbReference type="GO" id="GO:0015031">
    <property type="term" value="P:protein transport"/>
    <property type="evidence" value="ECO:0007669"/>
    <property type="project" value="UniProtKB-KW"/>
</dbReference>
<dbReference type="Pfam" id="PF02472">
    <property type="entry name" value="ExbD"/>
    <property type="match status" value="1"/>
</dbReference>
<evidence type="ECO:0000256" key="1">
    <source>
        <dbReference type="ARBA" id="ARBA00004162"/>
    </source>
</evidence>
<dbReference type="PANTHER" id="PTHR30558">
    <property type="entry name" value="EXBD MEMBRANE COMPONENT OF PMF-DRIVEN MACROMOLECULE IMPORT SYSTEM"/>
    <property type="match status" value="1"/>
</dbReference>
<evidence type="ECO:0000256" key="3">
    <source>
        <dbReference type="ARBA" id="ARBA00022475"/>
    </source>
</evidence>
<accession>E0XV10</accession>
<evidence type="ECO:0000256" key="9">
    <source>
        <dbReference type="SAM" id="Phobius"/>
    </source>
</evidence>
<evidence type="ECO:0008006" key="11">
    <source>
        <dbReference type="Google" id="ProtNLM"/>
    </source>
</evidence>
<sequence>MLTPKTRDFGVIGSKRSSDSRERRPENVVPMINIVFLLLLYFMVAGNLHIDLEVTPPDSIASVSPRPDVLEIAITVDGKVRYRGQTINIEQIENSLAGVFRDQVVQISADAQTDVVLVAQTVGALSKIGIERANLITLKKR</sequence>
<keyword evidence="5 9" id="KW-1133">Transmembrane helix</keyword>
<keyword evidence="3" id="KW-1003">Cell membrane</keyword>
<reference evidence="10" key="1">
    <citation type="journal article" date="2011" name="Environ. Microbiol.">
        <title>Time-series analyses of Monterey Bay coastal microbial picoplankton using a 'genome proxy' microarray.</title>
        <authorList>
            <person name="Rich V.I."/>
            <person name="Pham V.D."/>
            <person name="Eppley J."/>
            <person name="Shi Y."/>
            <person name="DeLong E.F."/>
        </authorList>
    </citation>
    <scope>NUCLEOTIDE SEQUENCE</scope>
</reference>
<protein>
    <recommendedName>
        <fullName evidence="11">Biopolymer transport protein</fullName>
    </recommendedName>
</protein>
<evidence type="ECO:0000313" key="10">
    <source>
        <dbReference type="EMBL" id="ADI18251.1"/>
    </source>
</evidence>
<evidence type="ECO:0000256" key="7">
    <source>
        <dbReference type="RuleBase" id="RU003879"/>
    </source>
</evidence>
<evidence type="ECO:0000256" key="4">
    <source>
        <dbReference type="ARBA" id="ARBA00022692"/>
    </source>
</evidence>
<name>E0XV10_9GAMM</name>
<feature type="transmembrane region" description="Helical" evidence="9">
    <location>
        <begin position="28"/>
        <end position="50"/>
    </location>
</feature>